<dbReference type="EMBL" id="CP054140">
    <property type="protein sequence ID" value="QQG65962.1"/>
    <property type="molecule type" value="Genomic_DNA"/>
</dbReference>
<dbReference type="RefSeq" id="WP_199261631.1">
    <property type="nucleotide sequence ID" value="NZ_CP054140.1"/>
</dbReference>
<gene>
    <name evidence="2" type="ORF">HP555_08820</name>
</gene>
<protein>
    <submittedName>
        <fullName evidence="2">Pyridoxamine 5'-phosphate oxidase family protein</fullName>
    </submittedName>
</protein>
<dbReference type="KEGG" id="dog:HP555_08820"/>
<sequence length="123" mass="13286">MLPEPLLKVMQNEGVVAIATQGKDEPHLVNTWNSYLTLSADQRLLIPAGRMHTTEANISSNPKVLLTLGSREVSGLHGPGTGFLIRGQGSFVTSGPDFDGMKAKFTWLRAVLVITIESVTQTL</sequence>
<feature type="domain" description="Pyridoxamine 5'-phosphate oxidase N-terminal" evidence="1">
    <location>
        <begin position="7"/>
        <end position="120"/>
    </location>
</feature>
<keyword evidence="3" id="KW-1185">Reference proteome</keyword>
<organism evidence="2 3">
    <name type="scientific">Desulfobulbus oligotrophicus</name>
    <dbReference type="NCBI Taxonomy" id="1909699"/>
    <lineage>
        <taxon>Bacteria</taxon>
        <taxon>Pseudomonadati</taxon>
        <taxon>Thermodesulfobacteriota</taxon>
        <taxon>Desulfobulbia</taxon>
        <taxon>Desulfobulbales</taxon>
        <taxon>Desulfobulbaceae</taxon>
        <taxon>Desulfobulbus</taxon>
    </lineage>
</organism>
<reference evidence="2 3" key="1">
    <citation type="submission" date="2020-05" db="EMBL/GenBank/DDBJ databases">
        <title>Complete genome of Desulfobulbus oligotrophicus.</title>
        <authorList>
            <person name="Podar M."/>
        </authorList>
    </citation>
    <scope>NUCLEOTIDE SEQUENCE [LARGE SCALE GENOMIC DNA]</scope>
    <source>
        <strain evidence="2 3">Prop6</strain>
    </source>
</reference>
<dbReference type="SUPFAM" id="SSF50475">
    <property type="entry name" value="FMN-binding split barrel"/>
    <property type="match status" value="1"/>
</dbReference>
<proteinExistence type="predicted"/>
<dbReference type="Pfam" id="PF01243">
    <property type="entry name" value="PNPOx_N"/>
    <property type="match status" value="1"/>
</dbReference>
<dbReference type="Proteomes" id="UP000596092">
    <property type="component" value="Chromosome"/>
</dbReference>
<dbReference type="InterPro" id="IPR012349">
    <property type="entry name" value="Split_barrel_FMN-bd"/>
</dbReference>
<evidence type="ECO:0000313" key="3">
    <source>
        <dbReference type="Proteomes" id="UP000596092"/>
    </source>
</evidence>
<accession>A0A7T6AQW0</accession>
<name>A0A7T6AQW0_9BACT</name>
<dbReference type="InterPro" id="IPR011576">
    <property type="entry name" value="Pyridox_Oxase_N"/>
</dbReference>
<evidence type="ECO:0000313" key="2">
    <source>
        <dbReference type="EMBL" id="QQG65962.1"/>
    </source>
</evidence>
<evidence type="ECO:0000259" key="1">
    <source>
        <dbReference type="Pfam" id="PF01243"/>
    </source>
</evidence>
<dbReference type="Gene3D" id="2.30.110.10">
    <property type="entry name" value="Electron Transport, Fmn-binding Protein, Chain A"/>
    <property type="match status" value="1"/>
</dbReference>
<dbReference type="AlphaFoldDB" id="A0A7T6AQW0"/>